<proteinExistence type="predicted"/>
<feature type="region of interest" description="Disordered" evidence="1">
    <location>
        <begin position="1"/>
        <end position="96"/>
    </location>
</feature>
<protein>
    <submittedName>
        <fullName evidence="3">Uncharacterized protein</fullName>
    </submittedName>
</protein>
<feature type="compositionally biased region" description="Acidic residues" evidence="1">
    <location>
        <begin position="74"/>
        <end position="96"/>
    </location>
</feature>
<name>A0A087AC63_9BIFI</name>
<dbReference type="KEGG" id="bcho:BcFMB_00590"/>
<evidence type="ECO:0000313" key="3">
    <source>
        <dbReference type="EMBL" id="KFI56363.1"/>
    </source>
</evidence>
<feature type="compositionally biased region" description="Basic and acidic residues" evidence="1">
    <location>
        <begin position="42"/>
        <end position="73"/>
    </location>
</feature>
<evidence type="ECO:0000313" key="4">
    <source>
        <dbReference type="Proteomes" id="UP000028995"/>
    </source>
</evidence>
<reference evidence="2 5" key="2">
    <citation type="submission" date="2016-11" db="EMBL/GenBank/DDBJ databases">
        <title>complete genome sequence of Bifidobacterium choerinum strain FMB-1.</title>
        <authorList>
            <person name="Park C.-S."/>
            <person name="Jung D.-H."/>
            <person name="Choi D.-S."/>
        </authorList>
    </citation>
    <scope>NUCLEOTIDE SEQUENCE [LARGE SCALE GENOMIC DNA]</scope>
    <source>
        <strain evidence="2 5">FMB-1</strain>
    </source>
</reference>
<evidence type="ECO:0000256" key="1">
    <source>
        <dbReference type="SAM" id="MobiDB-lite"/>
    </source>
</evidence>
<dbReference type="OrthoDB" id="3240165at2"/>
<dbReference type="AlphaFoldDB" id="A0A087AC63"/>
<dbReference type="Proteomes" id="UP000028995">
    <property type="component" value="Unassembled WGS sequence"/>
</dbReference>
<dbReference type="EMBL" id="JGYU01000010">
    <property type="protein sequence ID" value="KFI56363.1"/>
    <property type="molecule type" value="Genomic_DNA"/>
</dbReference>
<dbReference type="eggNOG" id="ENOG5031UWP">
    <property type="taxonomic scope" value="Bacteria"/>
</dbReference>
<dbReference type="EMBL" id="CP018044">
    <property type="protein sequence ID" value="ATU19679.1"/>
    <property type="molecule type" value="Genomic_DNA"/>
</dbReference>
<gene>
    <name evidence="2" type="ORF">BcFMB_00590</name>
    <name evidence="3" type="ORF">BCHO_1475</name>
</gene>
<organism evidence="3 4">
    <name type="scientific">Bifidobacterium choerinum</name>
    <dbReference type="NCBI Taxonomy" id="35760"/>
    <lineage>
        <taxon>Bacteria</taxon>
        <taxon>Bacillati</taxon>
        <taxon>Actinomycetota</taxon>
        <taxon>Actinomycetes</taxon>
        <taxon>Bifidobacteriales</taxon>
        <taxon>Bifidobacteriaceae</taxon>
        <taxon>Bifidobacterium</taxon>
    </lineage>
</organism>
<dbReference type="STRING" id="35760.BCHO_1475"/>
<dbReference type="Proteomes" id="UP000229907">
    <property type="component" value="Chromosome"/>
</dbReference>
<accession>A0A087AC63</accession>
<sequence length="96" mass="10738">MAQDKKNVGDDLDDMSTTELDNLENIVRDTDHPYADPVTGKSNEDVPHEDLGVALKSAERKAADDAKIERAAEEPEESENANEWEDPELEDRDATR</sequence>
<dbReference type="RefSeq" id="WP_024540483.1">
    <property type="nucleotide sequence ID" value="NZ_CP018044.1"/>
</dbReference>
<keyword evidence="4" id="KW-1185">Reference proteome</keyword>
<evidence type="ECO:0000313" key="2">
    <source>
        <dbReference type="EMBL" id="ATU19679.1"/>
    </source>
</evidence>
<reference evidence="3 4" key="1">
    <citation type="submission" date="2014-03" db="EMBL/GenBank/DDBJ databases">
        <title>Genomics of Bifidobacteria.</title>
        <authorList>
            <person name="Ventura M."/>
            <person name="Milani C."/>
            <person name="Lugli G.A."/>
        </authorList>
    </citation>
    <scope>NUCLEOTIDE SEQUENCE [LARGE SCALE GENOMIC DNA]</scope>
    <source>
        <strain evidence="3 4">LMG 10510</strain>
    </source>
</reference>
<evidence type="ECO:0000313" key="5">
    <source>
        <dbReference type="Proteomes" id="UP000229907"/>
    </source>
</evidence>